<evidence type="ECO:0000256" key="2">
    <source>
        <dbReference type="ARBA" id="ARBA00022487"/>
    </source>
</evidence>
<reference evidence="5" key="1">
    <citation type="submission" date="2022-03" db="EMBL/GenBank/DDBJ databases">
        <authorList>
            <person name="Martin C."/>
        </authorList>
    </citation>
    <scope>NUCLEOTIDE SEQUENCE</scope>
</reference>
<dbReference type="InterPro" id="IPR019826">
    <property type="entry name" value="Carboxylesterase_B_AS"/>
</dbReference>
<dbReference type="SUPFAM" id="SSF53474">
    <property type="entry name" value="alpha/beta-Hydrolases"/>
    <property type="match status" value="1"/>
</dbReference>
<comment type="similarity">
    <text evidence="1 4">Belongs to the type-B carboxylesterase/lipase family.</text>
</comment>
<sequence>MGRCVTSLIYLFAASKCFVSSSFENTNDEIVVETQLGHVRGIVQHALDNTKPVYAFYSIPYAEPPIGRNRFQPPKPAKPWTGVKDATKIGKFCIQHYAMFNEACSLLKLPLMQPDNPEFYSEDCLELDIYTPNVNAQLPVMFWIHGGGFTTGSGHVYNGTALSALNDVVVVSINYRLSYLGFLSTGDKLLPGNMGLKDQVEALKWVKQNIRAFGGDPDRVTIFGESAGSWSVASHLVSPMSKDLFKYAILQSGSILSDKVTNENPAENFNEIAESLECTNGTRNDLIECVRQTPVDDIEKAIATLGPLMKFDWVSVDGEFFPKHPKYLYDEADFSDTVILIGTTEHETHISLSLWSHDGKYNYETFLEEIKFLNGAYCQQDTVSLENLNKIANFYLDNDISEIDEKTYNAKALEITTDFTMEFPVLNLTNTVVERGGKAFLYIFSHIPEYMDAHRSRRVSTHTDDIFFTFGFGFMELDTWFKQLEVTYSEKETIFARQMMKYWVNFATYGDPNSDDLSHWPKYSLDNEEYAILKEQPTVGKLFRKEKFQFWKDFMQSIQDNRQKYGSKRDEL</sequence>
<dbReference type="GO" id="GO:0005886">
    <property type="term" value="C:plasma membrane"/>
    <property type="evidence" value="ECO:0007669"/>
    <property type="project" value="TreeGrafter"/>
</dbReference>
<dbReference type="GO" id="GO:0003990">
    <property type="term" value="F:acetylcholinesterase activity"/>
    <property type="evidence" value="ECO:0007669"/>
    <property type="project" value="TreeGrafter"/>
</dbReference>
<keyword evidence="2" id="KW-0719">Serine esterase</keyword>
<keyword evidence="6" id="KW-1185">Reference proteome</keyword>
<dbReference type="InterPro" id="IPR002018">
    <property type="entry name" value="CarbesteraseB"/>
</dbReference>
<evidence type="ECO:0000256" key="1">
    <source>
        <dbReference type="ARBA" id="ARBA00005964"/>
    </source>
</evidence>
<feature type="signal peptide" evidence="4">
    <location>
        <begin position="1"/>
        <end position="22"/>
    </location>
</feature>
<dbReference type="AlphaFoldDB" id="A0A8J1T6A8"/>
<dbReference type="InterPro" id="IPR029058">
    <property type="entry name" value="AB_hydrolase_fold"/>
</dbReference>
<dbReference type="GO" id="GO:0006581">
    <property type="term" value="P:acetylcholine catabolic process"/>
    <property type="evidence" value="ECO:0007669"/>
    <property type="project" value="TreeGrafter"/>
</dbReference>
<dbReference type="EMBL" id="CAIIXF020000005">
    <property type="protein sequence ID" value="CAH1784832.1"/>
    <property type="molecule type" value="Genomic_DNA"/>
</dbReference>
<feature type="chain" id="PRO_5042621039" description="Carboxylic ester hydrolase" evidence="4">
    <location>
        <begin position="23"/>
        <end position="572"/>
    </location>
</feature>
<evidence type="ECO:0000313" key="6">
    <source>
        <dbReference type="Proteomes" id="UP000749559"/>
    </source>
</evidence>
<dbReference type="GO" id="GO:0019695">
    <property type="term" value="P:choline metabolic process"/>
    <property type="evidence" value="ECO:0007669"/>
    <property type="project" value="TreeGrafter"/>
</dbReference>
<dbReference type="GO" id="GO:0005615">
    <property type="term" value="C:extracellular space"/>
    <property type="evidence" value="ECO:0007669"/>
    <property type="project" value="TreeGrafter"/>
</dbReference>
<evidence type="ECO:0000256" key="3">
    <source>
        <dbReference type="ARBA" id="ARBA00022801"/>
    </source>
</evidence>
<keyword evidence="4" id="KW-0732">Signal</keyword>
<dbReference type="FunFam" id="3.40.50.1820:FF:000128">
    <property type="entry name" value="Carboxylic ester hydrolase"/>
    <property type="match status" value="1"/>
</dbReference>
<gene>
    <name evidence="5" type="ORF">OFUS_LOCUS10963</name>
</gene>
<evidence type="ECO:0000313" key="5">
    <source>
        <dbReference type="EMBL" id="CAH1784832.1"/>
    </source>
</evidence>
<dbReference type="PANTHER" id="PTHR43918">
    <property type="entry name" value="ACETYLCHOLINESTERASE"/>
    <property type="match status" value="1"/>
</dbReference>
<accession>A0A8J1T6A8</accession>
<keyword evidence="3 4" id="KW-0378">Hydrolase</keyword>
<dbReference type="Pfam" id="PF00135">
    <property type="entry name" value="COesterase"/>
    <property type="match status" value="1"/>
</dbReference>
<dbReference type="OrthoDB" id="3200163at2759"/>
<organism evidence="5 6">
    <name type="scientific">Owenia fusiformis</name>
    <name type="common">Polychaete worm</name>
    <dbReference type="NCBI Taxonomy" id="6347"/>
    <lineage>
        <taxon>Eukaryota</taxon>
        <taxon>Metazoa</taxon>
        <taxon>Spiralia</taxon>
        <taxon>Lophotrochozoa</taxon>
        <taxon>Annelida</taxon>
        <taxon>Polychaeta</taxon>
        <taxon>Sedentaria</taxon>
        <taxon>Canalipalpata</taxon>
        <taxon>Sabellida</taxon>
        <taxon>Oweniida</taxon>
        <taxon>Oweniidae</taxon>
        <taxon>Owenia</taxon>
    </lineage>
</organism>
<dbReference type="Proteomes" id="UP000749559">
    <property type="component" value="Unassembled WGS sequence"/>
</dbReference>
<name>A0A8J1T6A8_OWEFU</name>
<proteinExistence type="inferred from homology"/>
<dbReference type="PANTHER" id="PTHR43918:SF4">
    <property type="entry name" value="CARBOXYLIC ESTER HYDROLASE"/>
    <property type="match status" value="1"/>
</dbReference>
<dbReference type="InterPro" id="IPR050654">
    <property type="entry name" value="AChE-related_enzymes"/>
</dbReference>
<comment type="caution">
    <text evidence="5">The sequence shown here is derived from an EMBL/GenBank/DDBJ whole genome shotgun (WGS) entry which is preliminary data.</text>
</comment>
<dbReference type="PROSITE" id="PS00122">
    <property type="entry name" value="CARBOXYLESTERASE_B_1"/>
    <property type="match status" value="1"/>
</dbReference>
<dbReference type="Gene3D" id="3.40.50.1820">
    <property type="entry name" value="alpha/beta hydrolase"/>
    <property type="match status" value="1"/>
</dbReference>
<dbReference type="EC" id="3.1.1.-" evidence="4"/>
<protein>
    <recommendedName>
        <fullName evidence="4">Carboxylic ester hydrolase</fullName>
        <ecNumber evidence="4">3.1.1.-</ecNumber>
    </recommendedName>
</protein>
<evidence type="ECO:0000256" key="4">
    <source>
        <dbReference type="RuleBase" id="RU361235"/>
    </source>
</evidence>